<dbReference type="AlphaFoldDB" id="A0A348HBY6"/>
<dbReference type="GO" id="GO:0009416">
    <property type="term" value="P:response to light stimulus"/>
    <property type="evidence" value="ECO:0007669"/>
    <property type="project" value="TreeGrafter"/>
</dbReference>
<comment type="catalytic activity">
    <reaction evidence="9">
        <text>cyclobutadipyrimidine (in DNA) = 2 pyrimidine residues (in DNA).</text>
        <dbReference type="EC" id="4.1.99.3"/>
    </reaction>
</comment>
<comment type="cofactor">
    <cofactor evidence="12">
        <name>FAD</name>
        <dbReference type="ChEBI" id="CHEBI:57692"/>
    </cofactor>
    <text evidence="12">Binds 1 FAD per subunit.</text>
</comment>
<keyword evidence="6 12" id="KW-0274">FAD</keyword>
<dbReference type="InterPro" id="IPR036134">
    <property type="entry name" value="Crypto/Photolyase_FAD-like_sf"/>
</dbReference>
<dbReference type="PRINTS" id="PR00147">
    <property type="entry name" value="DNAPHOTLYASE"/>
</dbReference>
<dbReference type="InterPro" id="IPR005101">
    <property type="entry name" value="Cryptochr/Photolyase_FAD-bd"/>
</dbReference>
<dbReference type="FunFam" id="1.10.579.10:FF:000003">
    <property type="entry name" value="Deoxyribodipyrimidine photo-lyase"/>
    <property type="match status" value="1"/>
</dbReference>
<dbReference type="PANTHER" id="PTHR11455">
    <property type="entry name" value="CRYPTOCHROME"/>
    <property type="match status" value="1"/>
</dbReference>
<dbReference type="PROSITE" id="PS00394">
    <property type="entry name" value="DNA_PHOTOLYASES_1_1"/>
    <property type="match status" value="1"/>
</dbReference>
<evidence type="ECO:0000313" key="16">
    <source>
        <dbReference type="EMBL" id="BBG29138.1"/>
    </source>
</evidence>
<dbReference type="InterPro" id="IPR036155">
    <property type="entry name" value="Crypto/Photolyase_N_sf"/>
</dbReference>
<evidence type="ECO:0000256" key="5">
    <source>
        <dbReference type="ARBA" id="ARBA00022630"/>
    </source>
</evidence>
<reference evidence="16 17" key="1">
    <citation type="submission" date="2018-09" db="EMBL/GenBank/DDBJ databases">
        <title>Zymobacter palmae IAM14233 (=T109) whole genome analysis.</title>
        <authorList>
            <person name="Yanase H."/>
        </authorList>
    </citation>
    <scope>NUCLEOTIDE SEQUENCE [LARGE SCALE GENOMIC DNA]</scope>
    <source>
        <strain evidence="16 17">IAM14233</strain>
    </source>
</reference>
<dbReference type="PROSITE" id="PS00691">
    <property type="entry name" value="DNA_PHOTOLYASES_1_2"/>
    <property type="match status" value="1"/>
</dbReference>
<dbReference type="InterPro" id="IPR002081">
    <property type="entry name" value="Cryptochrome/DNA_photolyase_1"/>
</dbReference>
<evidence type="ECO:0000256" key="2">
    <source>
        <dbReference type="ARBA" id="ARBA00005862"/>
    </source>
</evidence>
<dbReference type="InterPro" id="IPR014729">
    <property type="entry name" value="Rossmann-like_a/b/a_fold"/>
</dbReference>
<dbReference type="Gene3D" id="3.40.50.620">
    <property type="entry name" value="HUPs"/>
    <property type="match status" value="1"/>
</dbReference>
<dbReference type="SUPFAM" id="SSF52425">
    <property type="entry name" value="Cryptochrome/photolyase, N-terminal domain"/>
    <property type="match status" value="1"/>
</dbReference>
<dbReference type="InterPro" id="IPR018394">
    <property type="entry name" value="DNA_photolyase_1_CS_C"/>
</dbReference>
<dbReference type="EMBL" id="AP018933">
    <property type="protein sequence ID" value="BBG29138.1"/>
    <property type="molecule type" value="Genomic_DNA"/>
</dbReference>
<dbReference type="SUPFAM" id="SSF48173">
    <property type="entry name" value="Cryptochrome/photolyase FAD-binding domain"/>
    <property type="match status" value="1"/>
</dbReference>
<protein>
    <recommendedName>
        <fullName evidence="4">Deoxyribodipyrimidine photo-lyase</fullName>
        <ecNumber evidence="3">4.1.99.3</ecNumber>
    </recommendedName>
    <alternativeName>
        <fullName evidence="8">DNA photolyase</fullName>
    </alternativeName>
    <alternativeName>
        <fullName evidence="11">Photoreactivating enzyme</fullName>
    </alternativeName>
</protein>
<feature type="binding site" evidence="12">
    <location>
        <position position="225"/>
    </location>
    <ligand>
        <name>FAD</name>
        <dbReference type="ChEBI" id="CHEBI:57692"/>
    </ligand>
</feature>
<dbReference type="GO" id="GO:0003904">
    <property type="term" value="F:deoxyribodipyrimidine photo-lyase activity"/>
    <property type="evidence" value="ECO:0007669"/>
    <property type="project" value="UniProtKB-EC"/>
</dbReference>
<dbReference type="Pfam" id="PF00875">
    <property type="entry name" value="DNA_photolyase"/>
    <property type="match status" value="1"/>
</dbReference>
<feature type="site" description="Electron transfer via tryptophanyl radical" evidence="13">
    <location>
        <position position="311"/>
    </location>
</feature>
<comment type="similarity">
    <text evidence="14">Belongs to the DNA photolyase family.</text>
</comment>
<dbReference type="EC" id="4.1.99.3" evidence="3"/>
<keyword evidence="5 12" id="KW-0285">Flavoprotein</keyword>
<feature type="site" description="Electron transfer via tryptophanyl radical" evidence="13">
    <location>
        <position position="387"/>
    </location>
</feature>
<feature type="binding site" evidence="12">
    <location>
        <begin position="237"/>
        <end position="241"/>
    </location>
    <ligand>
        <name>FAD</name>
        <dbReference type="ChEBI" id="CHEBI:57692"/>
    </ligand>
</feature>
<evidence type="ECO:0000256" key="11">
    <source>
        <dbReference type="ARBA" id="ARBA00083107"/>
    </source>
</evidence>
<evidence type="ECO:0000256" key="3">
    <source>
        <dbReference type="ARBA" id="ARBA00013149"/>
    </source>
</evidence>
<dbReference type="Proteomes" id="UP000267342">
    <property type="component" value="Chromosome"/>
</dbReference>
<keyword evidence="17" id="KW-1185">Reference proteome</keyword>
<evidence type="ECO:0000256" key="10">
    <source>
        <dbReference type="ARBA" id="ARBA00059220"/>
    </source>
</evidence>
<evidence type="ECO:0000313" key="17">
    <source>
        <dbReference type="Proteomes" id="UP000267342"/>
    </source>
</evidence>
<dbReference type="PANTHER" id="PTHR11455:SF9">
    <property type="entry name" value="CRYPTOCHROME CIRCADIAN CLOCK 5 ISOFORM X1"/>
    <property type="match status" value="1"/>
</dbReference>
<keyword evidence="16" id="KW-0456">Lyase</keyword>
<keyword evidence="7 14" id="KW-0157">Chromophore</keyword>
<dbReference type="OrthoDB" id="9772484at2"/>
<name>A0A348HBY6_9GAMM</name>
<proteinExistence type="inferred from homology"/>
<comment type="function">
    <text evidence="10">Involved in repair of UV radiation-induced DNA damage. Catalyzes the light-dependent monomerization (300-600 nm) of cyclobutyl pyrimidine dimers (in cis-syn configuration), which are formed between adjacent bases on the same DNA strand upon exposure to ultraviolet radiation.</text>
</comment>
<evidence type="ECO:0000256" key="12">
    <source>
        <dbReference type="PIRSR" id="PIRSR602081-1"/>
    </source>
</evidence>
<evidence type="ECO:0000256" key="14">
    <source>
        <dbReference type="RuleBase" id="RU004182"/>
    </source>
</evidence>
<evidence type="ECO:0000259" key="15">
    <source>
        <dbReference type="PROSITE" id="PS51645"/>
    </source>
</evidence>
<dbReference type="GO" id="GO:0000719">
    <property type="term" value="P:photoreactive repair"/>
    <property type="evidence" value="ECO:0007669"/>
    <property type="project" value="UniProtKB-ARBA"/>
</dbReference>
<dbReference type="STRING" id="1123510.GCA_000620025_00555"/>
<accession>A0A348HBY6</accession>
<dbReference type="RefSeq" id="WP_027704546.1">
    <property type="nucleotide sequence ID" value="NZ_AP018933.1"/>
</dbReference>
<evidence type="ECO:0000256" key="4">
    <source>
        <dbReference type="ARBA" id="ARBA00014046"/>
    </source>
</evidence>
<dbReference type="GO" id="GO:0071949">
    <property type="term" value="F:FAD binding"/>
    <property type="evidence" value="ECO:0007669"/>
    <property type="project" value="TreeGrafter"/>
</dbReference>
<organism evidence="16 17">
    <name type="scientific">Zymobacter palmae</name>
    <dbReference type="NCBI Taxonomy" id="33074"/>
    <lineage>
        <taxon>Bacteria</taxon>
        <taxon>Pseudomonadati</taxon>
        <taxon>Pseudomonadota</taxon>
        <taxon>Gammaproteobacteria</taxon>
        <taxon>Oceanospirillales</taxon>
        <taxon>Halomonadaceae</taxon>
        <taxon>Zymobacter group</taxon>
        <taxon>Zymobacter</taxon>
    </lineage>
</organism>
<evidence type="ECO:0000256" key="13">
    <source>
        <dbReference type="PIRSR" id="PIRSR602081-2"/>
    </source>
</evidence>
<dbReference type="Gene3D" id="1.25.40.80">
    <property type="match status" value="1"/>
</dbReference>
<dbReference type="Pfam" id="PF03441">
    <property type="entry name" value="FAD_binding_7"/>
    <property type="match status" value="1"/>
</dbReference>
<evidence type="ECO:0000256" key="1">
    <source>
        <dbReference type="ARBA" id="ARBA00001932"/>
    </source>
</evidence>
<dbReference type="Gene3D" id="1.10.579.10">
    <property type="entry name" value="DNA Cyclobutane Dipyrimidine Photolyase, subunit A, domain 3"/>
    <property type="match status" value="1"/>
</dbReference>
<feature type="binding site" evidence="12">
    <location>
        <begin position="279"/>
        <end position="286"/>
    </location>
    <ligand>
        <name>FAD</name>
        <dbReference type="ChEBI" id="CHEBI:57692"/>
    </ligand>
</feature>
<sequence length="473" mass="54083">MPSDRQLVWFRSDLRIEDHRALAHARRRGPVIAVVIRSQKQWASHDRGPNWFDFWQRGVAALAQSLNVLNIPLIMLDIDHFADIPSKLISFAQRNECGTIHFNDEYGLDERRRDQGVVQQARRHNLTVERHTDHVLFRPGDLLTGKGEYYSVYTPFYKAWLRNLTADQLHQDDAPQAQTPIAGISTTLLDDMPAAAEHIMRQWPAGEAAAQDRLAHFLTRRVQHYAEQRDFPAVDGTSQLSPHLALGMISIRQALNAAASMNEGRLGDGHQGITTWINELVWREFYQHILVAAPRVSMHQPFKENTRHLKWLNERTHFKAWCEGRTGYPLVDAAMRQLTATGWMHNRLRMLTATFLSKHLLTDWRWGEAFFMNHLLDGELGANNGGWQWAASTGTDSAPYFRVFNPVTQSERFDKNGDFIAQWVPELASVPAKQRHFPDAATRSRCGYPAPIVDHKAARLRAIEAFKALPSDD</sequence>
<feature type="site" description="Electron transfer via tryptophanyl radical" evidence="13">
    <location>
        <position position="364"/>
    </location>
</feature>
<comment type="similarity">
    <text evidence="2">Belongs to the DNA photolyase class-1 family.</text>
</comment>
<comment type="cofactor">
    <cofactor evidence="1">
        <name>(6R)-5,10-methylene-5,6,7,8-tetrahydrofolate</name>
        <dbReference type="ChEBI" id="CHEBI:15636"/>
    </cofactor>
</comment>
<dbReference type="PROSITE" id="PS51645">
    <property type="entry name" value="PHR_CRY_ALPHA_BETA"/>
    <property type="match status" value="1"/>
</dbReference>
<dbReference type="NCBIfam" id="NF007955">
    <property type="entry name" value="PRK10674.1"/>
    <property type="match status" value="1"/>
</dbReference>
<feature type="domain" description="Photolyase/cryptochrome alpha/beta" evidence="15">
    <location>
        <begin position="4"/>
        <end position="136"/>
    </location>
</feature>
<evidence type="ECO:0000256" key="9">
    <source>
        <dbReference type="ARBA" id="ARBA00033999"/>
    </source>
</evidence>
<dbReference type="KEGG" id="zpl:ZBT109_0348"/>
<dbReference type="GO" id="GO:0003677">
    <property type="term" value="F:DNA binding"/>
    <property type="evidence" value="ECO:0007669"/>
    <property type="project" value="TreeGrafter"/>
</dbReference>
<evidence type="ECO:0000256" key="6">
    <source>
        <dbReference type="ARBA" id="ARBA00022827"/>
    </source>
</evidence>
<dbReference type="InterPro" id="IPR006050">
    <property type="entry name" value="DNA_photolyase_N"/>
</dbReference>
<feature type="binding site" evidence="12">
    <location>
        <position position="276"/>
    </location>
    <ligand>
        <name>FAD</name>
        <dbReference type="ChEBI" id="CHEBI:57692"/>
    </ligand>
</feature>
<evidence type="ECO:0000256" key="7">
    <source>
        <dbReference type="ARBA" id="ARBA00022991"/>
    </source>
</evidence>
<gene>
    <name evidence="16" type="ORF">ZBT109_0348</name>
</gene>
<evidence type="ECO:0000256" key="8">
    <source>
        <dbReference type="ARBA" id="ARBA00031671"/>
    </source>
</evidence>